<accession>A0A1U7Q0F8</accession>
<organism evidence="1 2">
    <name type="scientific">Epilithonimonas bovis DSM 19482</name>
    <dbReference type="NCBI Taxonomy" id="1121284"/>
    <lineage>
        <taxon>Bacteria</taxon>
        <taxon>Pseudomonadati</taxon>
        <taxon>Bacteroidota</taxon>
        <taxon>Flavobacteriia</taxon>
        <taxon>Flavobacteriales</taxon>
        <taxon>Weeksellaceae</taxon>
        <taxon>Chryseobacterium group</taxon>
        <taxon>Epilithonimonas</taxon>
    </lineage>
</organism>
<proteinExistence type="predicted"/>
<reference evidence="2" key="1">
    <citation type="submission" date="2016-10" db="EMBL/GenBank/DDBJ databases">
        <authorList>
            <person name="Varghese N."/>
            <person name="Submissions S."/>
        </authorList>
    </citation>
    <scope>NUCLEOTIDE SEQUENCE [LARGE SCALE GENOMIC DNA]</scope>
    <source>
        <strain evidence="2">DSM 19482</strain>
    </source>
</reference>
<name>A0A1U7Q0F8_9FLAO</name>
<evidence type="ECO:0000313" key="2">
    <source>
        <dbReference type="Proteomes" id="UP000187261"/>
    </source>
</evidence>
<dbReference type="Proteomes" id="UP000187261">
    <property type="component" value="Unassembled WGS sequence"/>
</dbReference>
<dbReference type="AlphaFoldDB" id="A0A1U7Q0F8"/>
<gene>
    <name evidence="1" type="ORF">SAMN05660493_02643</name>
</gene>
<dbReference type="EMBL" id="FTPU01000034">
    <property type="protein sequence ID" value="SIT97912.1"/>
    <property type="molecule type" value="Genomic_DNA"/>
</dbReference>
<evidence type="ECO:0000313" key="1">
    <source>
        <dbReference type="EMBL" id="SIT97912.1"/>
    </source>
</evidence>
<keyword evidence="2" id="KW-1185">Reference proteome</keyword>
<sequence>MGNRNRFCKDLCIFDAGYCLCFFRNFKKIIIRSGITHYYNKCLLFQLFILLAQKISMFYSVRSGHLITLSV</sequence>
<protein>
    <submittedName>
        <fullName evidence="1">Uncharacterized protein</fullName>
    </submittedName>
</protein>